<keyword evidence="4 12" id="KW-0812">Transmembrane</keyword>
<reference evidence="14" key="1">
    <citation type="submission" date="2023-03" db="EMBL/GenBank/DDBJ databases">
        <title>Bacterial isolates from washroom surfaces on a university campus.</title>
        <authorList>
            <person name="Holman D.B."/>
            <person name="Gzyl K.E."/>
            <person name="Taheri A.E."/>
        </authorList>
    </citation>
    <scope>NUCLEOTIDE SEQUENCE</scope>
    <source>
        <strain evidence="14">RD03</strain>
    </source>
</reference>
<comment type="subcellular location">
    <subcellularLocation>
        <location evidence="12">Cell membrane</location>
        <topology evidence="12">Multi-pass membrane protein</topology>
    </subcellularLocation>
    <subcellularLocation>
        <location evidence="1">Membrane</location>
        <topology evidence="1">Multi-pass membrane protein</topology>
    </subcellularLocation>
</comment>
<dbReference type="GO" id="GO:0005886">
    <property type="term" value="C:plasma membrane"/>
    <property type="evidence" value="ECO:0007669"/>
    <property type="project" value="UniProtKB-SubCell"/>
</dbReference>
<keyword evidence="8 12" id="KW-0472">Membrane</keyword>
<dbReference type="PANTHER" id="PTHR43469">
    <property type="entry name" value="DISULFIDE FORMATION PROTEIN-RELATED"/>
    <property type="match status" value="1"/>
</dbReference>
<evidence type="ECO:0000256" key="10">
    <source>
        <dbReference type="ARBA" id="ARBA00023186"/>
    </source>
</evidence>
<feature type="transmembrane region" description="Helical" evidence="13">
    <location>
        <begin position="35"/>
        <end position="53"/>
    </location>
</feature>
<evidence type="ECO:0000256" key="11">
    <source>
        <dbReference type="ARBA" id="ARBA00023284"/>
    </source>
</evidence>
<feature type="disulfide bond" description="Redox-active" evidence="12">
    <location>
        <begin position="92"/>
        <end position="98"/>
    </location>
</feature>
<feature type="transmembrane region" description="Helical" evidence="13">
    <location>
        <begin position="60"/>
        <end position="79"/>
    </location>
</feature>
<dbReference type="PANTHER" id="PTHR43469:SF1">
    <property type="entry name" value="SPBETA PROPHAGE-DERIVED DISULFIDE BOND FORMATION PROTEIN B"/>
    <property type="match status" value="1"/>
</dbReference>
<dbReference type="InterPro" id="IPR012187">
    <property type="entry name" value="Disulphide_bond_form_BdbC"/>
</dbReference>
<feature type="transmembrane region" description="Helical" evidence="13">
    <location>
        <begin position="7"/>
        <end position="23"/>
    </location>
</feature>
<dbReference type="Proteomes" id="UP001159179">
    <property type="component" value="Unassembled WGS sequence"/>
</dbReference>
<evidence type="ECO:0000256" key="3">
    <source>
        <dbReference type="ARBA" id="ARBA00022448"/>
    </source>
</evidence>
<evidence type="ECO:0000256" key="7">
    <source>
        <dbReference type="ARBA" id="ARBA00023002"/>
    </source>
</evidence>
<comment type="function">
    <text evidence="12">Required for disulfide bond formation in some proteins.</text>
</comment>
<dbReference type="RefSeq" id="WP_180212583.1">
    <property type="nucleotide sequence ID" value="NZ_BOQX01000010.1"/>
</dbReference>
<accession>A0AAW6T6L2</accession>
<keyword evidence="10 12" id="KW-0143">Chaperone</keyword>
<dbReference type="InterPro" id="IPR023380">
    <property type="entry name" value="DsbB-like_sf"/>
</dbReference>
<organism evidence="14 15">
    <name type="scientific">Heyndrickxia oleronia</name>
    <dbReference type="NCBI Taxonomy" id="38875"/>
    <lineage>
        <taxon>Bacteria</taxon>
        <taxon>Bacillati</taxon>
        <taxon>Bacillota</taxon>
        <taxon>Bacilli</taxon>
        <taxon>Bacillales</taxon>
        <taxon>Bacillaceae</taxon>
        <taxon>Heyndrickxia</taxon>
    </lineage>
</organism>
<dbReference type="PIRSF" id="PIRSF036659">
    <property type="entry name" value="BdbC"/>
    <property type="match status" value="1"/>
</dbReference>
<dbReference type="SUPFAM" id="SSF158442">
    <property type="entry name" value="DsbB-like"/>
    <property type="match status" value="1"/>
</dbReference>
<evidence type="ECO:0000256" key="9">
    <source>
        <dbReference type="ARBA" id="ARBA00023157"/>
    </source>
</evidence>
<keyword evidence="11 12" id="KW-0676">Redox-active center</keyword>
<keyword evidence="5 12" id="KW-0249">Electron transport</keyword>
<feature type="disulfide bond" description="Redox-active" evidence="12">
    <location>
        <begin position="31"/>
        <end position="34"/>
    </location>
</feature>
<keyword evidence="9 12" id="KW-1015">Disulfide bond</keyword>
<evidence type="ECO:0000256" key="5">
    <source>
        <dbReference type="ARBA" id="ARBA00022982"/>
    </source>
</evidence>
<evidence type="ECO:0000256" key="6">
    <source>
        <dbReference type="ARBA" id="ARBA00022989"/>
    </source>
</evidence>
<protein>
    <recommendedName>
        <fullName evidence="12">Probable disulfide formation protein</fullName>
    </recommendedName>
    <alternativeName>
        <fullName evidence="12">Disulfide oxidoreductase</fullName>
    </alternativeName>
    <alternativeName>
        <fullName evidence="12">Thiol-disulfide oxidoreductase</fullName>
    </alternativeName>
</protein>
<evidence type="ECO:0000313" key="15">
    <source>
        <dbReference type="Proteomes" id="UP001159179"/>
    </source>
</evidence>
<keyword evidence="7 12" id="KW-0560">Oxidoreductase</keyword>
<evidence type="ECO:0000313" key="14">
    <source>
        <dbReference type="EMBL" id="MDH5164476.1"/>
    </source>
</evidence>
<keyword evidence="12" id="KW-1003">Cell membrane</keyword>
<dbReference type="HAMAP" id="MF_00287">
    <property type="entry name" value="BdbC"/>
    <property type="match status" value="1"/>
</dbReference>
<proteinExistence type="inferred from homology"/>
<dbReference type="NCBIfam" id="NF002849">
    <property type="entry name" value="PRK03113.1"/>
    <property type="match status" value="1"/>
</dbReference>
<keyword evidence="6 12" id="KW-1133">Transmembrane helix</keyword>
<keyword evidence="3 12" id="KW-0813">Transport</keyword>
<evidence type="ECO:0000256" key="1">
    <source>
        <dbReference type="ARBA" id="ARBA00004141"/>
    </source>
</evidence>
<dbReference type="EMBL" id="JAROYP010000033">
    <property type="protein sequence ID" value="MDH5164476.1"/>
    <property type="molecule type" value="Genomic_DNA"/>
</dbReference>
<dbReference type="GO" id="GO:0006457">
    <property type="term" value="P:protein folding"/>
    <property type="evidence" value="ECO:0007669"/>
    <property type="project" value="InterPro"/>
</dbReference>
<dbReference type="Pfam" id="PF02600">
    <property type="entry name" value="DsbB"/>
    <property type="match status" value="1"/>
</dbReference>
<dbReference type="Gene3D" id="1.20.1550.10">
    <property type="entry name" value="DsbB-like"/>
    <property type="match status" value="1"/>
</dbReference>
<gene>
    <name evidence="12" type="primary">bdbC</name>
    <name evidence="14" type="ORF">P5X88_26450</name>
</gene>
<evidence type="ECO:0000256" key="4">
    <source>
        <dbReference type="ARBA" id="ARBA00022692"/>
    </source>
</evidence>
<evidence type="ECO:0000256" key="8">
    <source>
        <dbReference type="ARBA" id="ARBA00023136"/>
    </source>
</evidence>
<comment type="similarity">
    <text evidence="2 12">Belongs to the DsbB family. BdbC subfamily.</text>
</comment>
<dbReference type="GO" id="GO:0015035">
    <property type="term" value="F:protein-disulfide reductase activity"/>
    <property type="evidence" value="ECO:0007669"/>
    <property type="project" value="UniProtKB-UniRule"/>
</dbReference>
<comment type="caution">
    <text evidence="14">The sequence shown here is derived from an EMBL/GenBank/DDBJ whole genome shotgun (WGS) entry which is preliminary data.</text>
</comment>
<dbReference type="GeneID" id="79870132"/>
<evidence type="ECO:0000256" key="2">
    <source>
        <dbReference type="ARBA" id="ARBA00007602"/>
    </source>
</evidence>
<evidence type="ECO:0000256" key="13">
    <source>
        <dbReference type="SAM" id="Phobius"/>
    </source>
</evidence>
<feature type="transmembrane region" description="Helical" evidence="13">
    <location>
        <begin position="105"/>
        <end position="128"/>
    </location>
</feature>
<sequence>MQIRSYVAWIISIIATLGSLYFSEVRNFIPCTLCWYQRILMYPLVIILGISILKKDKNSSIYVLPFSIIGFFLAFYHYLTQKFTFFQSIEACEIGIPCTTIYINWLGFITIPLLSCLAFLTISILVILNLRKK</sequence>
<name>A0AAW6T6L2_9BACI</name>
<dbReference type="InterPro" id="IPR003752">
    <property type="entry name" value="DiS_bond_form_DsbB/BdbC"/>
</dbReference>
<dbReference type="AlphaFoldDB" id="A0AAW6T6L2"/>
<evidence type="ECO:0000256" key="12">
    <source>
        <dbReference type="HAMAP-Rule" id="MF_00287"/>
    </source>
</evidence>